<feature type="transmembrane region" description="Helical" evidence="1">
    <location>
        <begin position="80"/>
        <end position="99"/>
    </location>
</feature>
<accession>A0A1X6YLX5</accession>
<gene>
    <name evidence="2" type="ORF">ROA7450_00935</name>
</gene>
<dbReference type="EMBL" id="FWFX01000002">
    <property type="protein sequence ID" value="SLN23508.1"/>
    <property type="molecule type" value="Genomic_DNA"/>
</dbReference>
<keyword evidence="1" id="KW-0812">Transmembrane</keyword>
<evidence type="ECO:0000313" key="2">
    <source>
        <dbReference type="EMBL" id="SLN23508.1"/>
    </source>
</evidence>
<dbReference type="AlphaFoldDB" id="A0A1X6YLX5"/>
<organism evidence="2 3">
    <name type="scientific">Roseovarius albus</name>
    <dbReference type="NCBI Taxonomy" id="1247867"/>
    <lineage>
        <taxon>Bacteria</taxon>
        <taxon>Pseudomonadati</taxon>
        <taxon>Pseudomonadota</taxon>
        <taxon>Alphaproteobacteria</taxon>
        <taxon>Rhodobacterales</taxon>
        <taxon>Roseobacteraceae</taxon>
        <taxon>Roseovarius</taxon>
    </lineage>
</organism>
<feature type="transmembrane region" description="Helical" evidence="1">
    <location>
        <begin position="7"/>
        <end position="27"/>
    </location>
</feature>
<evidence type="ECO:0000256" key="1">
    <source>
        <dbReference type="SAM" id="Phobius"/>
    </source>
</evidence>
<dbReference type="Proteomes" id="UP000193061">
    <property type="component" value="Unassembled WGS sequence"/>
</dbReference>
<sequence length="148" mass="15876">MMIRIHPIAGVVGFLTILTFWASTLYVELFGTYADVVAVKLMVLKGLWLLIPAMAIVGASGMKMGHRRKDAPARAKKKRMPLIAANGLLVLVPAAIYLSSKASAGSFDLSFYVVQVIELTAGACNLALMGLSIKDGRAMAKRRRAAAK</sequence>
<proteinExistence type="predicted"/>
<name>A0A1X6YLX5_9RHOB</name>
<evidence type="ECO:0008006" key="4">
    <source>
        <dbReference type="Google" id="ProtNLM"/>
    </source>
</evidence>
<reference evidence="2 3" key="1">
    <citation type="submission" date="2017-03" db="EMBL/GenBank/DDBJ databases">
        <authorList>
            <person name="Afonso C.L."/>
            <person name="Miller P.J."/>
            <person name="Scott M.A."/>
            <person name="Spackman E."/>
            <person name="Goraichik I."/>
            <person name="Dimitrov K.M."/>
            <person name="Suarez D.L."/>
            <person name="Swayne D.E."/>
        </authorList>
    </citation>
    <scope>NUCLEOTIDE SEQUENCE [LARGE SCALE GENOMIC DNA]</scope>
    <source>
        <strain evidence="2 3">CECT 7450</strain>
    </source>
</reference>
<keyword evidence="3" id="KW-1185">Reference proteome</keyword>
<feature type="transmembrane region" description="Helical" evidence="1">
    <location>
        <begin position="111"/>
        <end position="133"/>
    </location>
</feature>
<keyword evidence="1" id="KW-1133">Transmembrane helix</keyword>
<protein>
    <recommendedName>
        <fullName evidence="4">Transmembrane protein</fullName>
    </recommendedName>
</protein>
<evidence type="ECO:0000313" key="3">
    <source>
        <dbReference type="Proteomes" id="UP000193061"/>
    </source>
</evidence>
<keyword evidence="1" id="KW-0472">Membrane</keyword>
<feature type="transmembrane region" description="Helical" evidence="1">
    <location>
        <begin position="39"/>
        <end position="59"/>
    </location>
</feature>